<dbReference type="NCBIfam" id="NF004816">
    <property type="entry name" value="PRK06170.1"/>
    <property type="match status" value="1"/>
</dbReference>
<dbReference type="EC" id="3.5.1.4" evidence="2"/>
<dbReference type="InterPro" id="IPR023631">
    <property type="entry name" value="Amidase_dom"/>
</dbReference>
<organism evidence="2 3">
    <name type="scientific">Ferrovibrio terrae</name>
    <dbReference type="NCBI Taxonomy" id="2594003"/>
    <lineage>
        <taxon>Bacteria</taxon>
        <taxon>Pseudomonadati</taxon>
        <taxon>Pseudomonadota</taxon>
        <taxon>Alphaproteobacteria</taxon>
        <taxon>Rhodospirillales</taxon>
        <taxon>Rhodospirillaceae</taxon>
        <taxon>Ferrovibrio</taxon>
    </lineage>
</organism>
<dbReference type="PANTHER" id="PTHR43372">
    <property type="entry name" value="FATTY-ACID AMIDE HYDROLASE"/>
    <property type="match status" value="1"/>
</dbReference>
<dbReference type="InterPro" id="IPR036928">
    <property type="entry name" value="AS_sf"/>
</dbReference>
<dbReference type="SUPFAM" id="SSF75304">
    <property type="entry name" value="Amidase signature (AS) enzymes"/>
    <property type="match status" value="1"/>
</dbReference>
<dbReference type="GO" id="GO:0004040">
    <property type="term" value="F:amidase activity"/>
    <property type="evidence" value="ECO:0007669"/>
    <property type="project" value="UniProtKB-EC"/>
</dbReference>
<sequence length="485" mass="51036">MSAEFRTATELVAALRSRQVSSVELTDAAIAAIEAGDGALNAVVVRDFERGRAAAKAADAALAKGQETAALLGLPVTVKESFNVAGLPTTWGIPKTEKIPVTQDAVTVARLKAAGAVVLGKTNISYLLADWQSFNDVYGTSNNPWSAAHTPGGSSGGSAAALAAGFVSLELGSDLAGSLRVPAHFCGIYAHKPSSDIIPRRGQTPPGVPVLSLAPRLDLATCGPMARSAQDLMLGLDVLAGPDDHEGTAWQLQLPVPRHASLKDYRVLVIDQHPLTPTDASVRAPLNDLAERLAAAGCKVGRSSDVVPDLALIGRMYLQALMAFIGSNMPSADYDAATGRAAALPAETDDLRSLVQRGLVMSHRDWVQADFIRTGVLDRWRRFFRDWDILVCPVMPTPALAHDHRPVAERTVMVDGRAMPYGDLPLWSSLATLSGLPSTAFPVGISAQGLPVGAQAIGPFLEDRTTIAFADLVAQAFGGFKPPPL</sequence>
<feature type="domain" description="Amidase" evidence="1">
    <location>
        <begin position="24"/>
        <end position="466"/>
    </location>
</feature>
<dbReference type="Proteomes" id="UP000317496">
    <property type="component" value="Chromosome"/>
</dbReference>
<dbReference type="OrthoDB" id="9814821at2"/>
<dbReference type="InterPro" id="IPR052739">
    <property type="entry name" value="FAAH2"/>
</dbReference>
<keyword evidence="3" id="KW-1185">Reference proteome</keyword>
<evidence type="ECO:0000313" key="2">
    <source>
        <dbReference type="EMBL" id="QDO97853.1"/>
    </source>
</evidence>
<evidence type="ECO:0000259" key="1">
    <source>
        <dbReference type="Pfam" id="PF01425"/>
    </source>
</evidence>
<dbReference type="AlphaFoldDB" id="A0A516H249"/>
<dbReference type="Pfam" id="PF01425">
    <property type="entry name" value="Amidase"/>
    <property type="match status" value="1"/>
</dbReference>
<dbReference type="PANTHER" id="PTHR43372:SF4">
    <property type="entry name" value="FATTY-ACID AMIDE HYDROLASE 2"/>
    <property type="match status" value="1"/>
</dbReference>
<gene>
    <name evidence="2" type="ORF">FNB15_11500</name>
</gene>
<dbReference type="KEGG" id="fer:FNB15_11500"/>
<protein>
    <submittedName>
        <fullName evidence="2">Amidase</fullName>
        <ecNumber evidence="2">3.5.1.4</ecNumber>
    </submittedName>
</protein>
<dbReference type="EMBL" id="CP041636">
    <property type="protein sequence ID" value="QDO97853.1"/>
    <property type="molecule type" value="Genomic_DNA"/>
</dbReference>
<name>A0A516H249_9PROT</name>
<keyword evidence="2" id="KW-0378">Hydrolase</keyword>
<proteinExistence type="predicted"/>
<dbReference type="RefSeq" id="WP_144068834.1">
    <property type="nucleotide sequence ID" value="NZ_CP041636.1"/>
</dbReference>
<dbReference type="GO" id="GO:0012505">
    <property type="term" value="C:endomembrane system"/>
    <property type="evidence" value="ECO:0007669"/>
    <property type="project" value="TreeGrafter"/>
</dbReference>
<evidence type="ECO:0000313" key="3">
    <source>
        <dbReference type="Proteomes" id="UP000317496"/>
    </source>
</evidence>
<reference evidence="2 3" key="1">
    <citation type="submission" date="2019-07" db="EMBL/GenBank/DDBJ databases">
        <title>Genome sequencing for Ferrovibrio sp. K5.</title>
        <authorList>
            <person name="Park S.-J."/>
        </authorList>
    </citation>
    <scope>NUCLEOTIDE SEQUENCE [LARGE SCALE GENOMIC DNA]</scope>
    <source>
        <strain evidence="2 3">K5</strain>
    </source>
</reference>
<dbReference type="Gene3D" id="3.90.1300.10">
    <property type="entry name" value="Amidase signature (AS) domain"/>
    <property type="match status" value="1"/>
</dbReference>
<accession>A0A516H249</accession>